<comment type="caution">
    <text evidence="1">The sequence shown here is derived from an EMBL/GenBank/DDBJ whole genome shotgun (WGS) entry which is preliminary data.</text>
</comment>
<dbReference type="AlphaFoldDB" id="A0A918XU29"/>
<dbReference type="EMBL" id="BMZS01000006">
    <property type="protein sequence ID" value="GHD52559.1"/>
    <property type="molecule type" value="Genomic_DNA"/>
</dbReference>
<dbReference type="Gene3D" id="3.60.20.10">
    <property type="entry name" value="Glutamine Phosphoribosylpyrophosphate, subunit 1, domain 1"/>
    <property type="match status" value="1"/>
</dbReference>
<dbReference type="RefSeq" id="WP_189990638.1">
    <property type="nucleotide sequence ID" value="NZ_BMZS01000006.1"/>
</dbReference>
<proteinExistence type="predicted"/>
<gene>
    <name evidence="1" type="ORF">GCM10017083_28050</name>
</gene>
<accession>A0A918XU29</accession>
<reference evidence="1" key="1">
    <citation type="journal article" date="2014" name="Int. J. Syst. Evol. Microbiol.">
        <title>Complete genome sequence of Corynebacterium casei LMG S-19264T (=DSM 44701T), isolated from a smear-ripened cheese.</title>
        <authorList>
            <consortium name="US DOE Joint Genome Institute (JGI-PGF)"/>
            <person name="Walter F."/>
            <person name="Albersmeier A."/>
            <person name="Kalinowski J."/>
            <person name="Ruckert C."/>
        </authorList>
    </citation>
    <scope>NUCLEOTIDE SEQUENCE</scope>
    <source>
        <strain evidence="1">KCTC 42651</strain>
    </source>
</reference>
<dbReference type="InterPro" id="IPR029055">
    <property type="entry name" value="Ntn_hydrolases_N"/>
</dbReference>
<evidence type="ECO:0000313" key="2">
    <source>
        <dbReference type="Proteomes" id="UP000630353"/>
    </source>
</evidence>
<name>A0A918XU29_9PROT</name>
<sequence length="183" mass="19263">MSVIAAMTCSATGATWIGSDTLMCSATLRQIVGPKWIRHSPWALGVAGHLRALNLFQHNAAELLGNLDGPFEFAGRARELLKADGFTTETNGNGGPIVYGQMLILARPGAVWAIAADFSVMSLAPDRLWAEGSGRELAVGAGHALVNSGFHLAADDVVRRAVETAIAYETSCGGEAWVDRLTA</sequence>
<dbReference type="Proteomes" id="UP000630353">
    <property type="component" value="Unassembled WGS sequence"/>
</dbReference>
<organism evidence="1 2">
    <name type="scientific">Thalassobaculum fulvum</name>
    <dbReference type="NCBI Taxonomy" id="1633335"/>
    <lineage>
        <taxon>Bacteria</taxon>
        <taxon>Pseudomonadati</taxon>
        <taxon>Pseudomonadota</taxon>
        <taxon>Alphaproteobacteria</taxon>
        <taxon>Rhodospirillales</taxon>
        <taxon>Thalassobaculaceae</taxon>
        <taxon>Thalassobaculum</taxon>
    </lineage>
</organism>
<evidence type="ECO:0000313" key="1">
    <source>
        <dbReference type="EMBL" id="GHD52559.1"/>
    </source>
</evidence>
<reference evidence="1" key="2">
    <citation type="submission" date="2020-09" db="EMBL/GenBank/DDBJ databases">
        <authorList>
            <person name="Sun Q."/>
            <person name="Kim S."/>
        </authorList>
    </citation>
    <scope>NUCLEOTIDE SEQUENCE</scope>
    <source>
        <strain evidence="1">KCTC 42651</strain>
    </source>
</reference>
<keyword evidence="2" id="KW-1185">Reference proteome</keyword>
<protein>
    <submittedName>
        <fullName evidence="1">Uncharacterized protein</fullName>
    </submittedName>
</protein>